<dbReference type="InterPro" id="IPR001353">
    <property type="entry name" value="Proteasome_sua/b"/>
</dbReference>
<comment type="subcellular location">
    <subcellularLocation>
        <location evidence="5">Cytoplasm</location>
    </subcellularLocation>
    <subcellularLocation>
        <location evidence="5">Nucleus</location>
    </subcellularLocation>
</comment>
<keyword evidence="1 5" id="KW-0963">Cytoplasm</keyword>
<dbReference type="Pfam" id="PF00227">
    <property type="entry name" value="Proteasome"/>
    <property type="match status" value="1"/>
</dbReference>
<proteinExistence type="inferred from homology"/>
<dbReference type="GO" id="GO:0010498">
    <property type="term" value="P:proteasomal protein catabolic process"/>
    <property type="evidence" value="ECO:0007669"/>
    <property type="project" value="InterPro"/>
</dbReference>
<evidence type="ECO:0000256" key="3">
    <source>
        <dbReference type="ARBA" id="ARBA00023242"/>
    </source>
</evidence>
<accession>A0A316ZF43</accession>
<dbReference type="SUPFAM" id="SSF56235">
    <property type="entry name" value="N-terminal nucleophile aminohydrolases (Ntn hydrolases)"/>
    <property type="match status" value="1"/>
</dbReference>
<dbReference type="Proteomes" id="UP000245946">
    <property type="component" value="Unassembled WGS sequence"/>
</dbReference>
<protein>
    <recommendedName>
        <fullName evidence="5">Proteasome subunit beta</fullName>
    </recommendedName>
</protein>
<dbReference type="InterPro" id="IPR016050">
    <property type="entry name" value="Proteasome_bsu_CS"/>
</dbReference>
<reference evidence="6 7" key="1">
    <citation type="journal article" date="2018" name="Mol. Biol. Evol.">
        <title>Broad Genomic Sampling Reveals a Smut Pathogenic Ancestry of the Fungal Clade Ustilaginomycotina.</title>
        <authorList>
            <person name="Kijpornyongpan T."/>
            <person name="Mondo S.J."/>
            <person name="Barry K."/>
            <person name="Sandor L."/>
            <person name="Lee J."/>
            <person name="Lipzen A."/>
            <person name="Pangilinan J."/>
            <person name="LaButti K."/>
            <person name="Hainaut M."/>
            <person name="Henrissat B."/>
            <person name="Grigoriev I.V."/>
            <person name="Spatafora J.W."/>
            <person name="Aime M.C."/>
        </authorList>
    </citation>
    <scope>NUCLEOTIDE SEQUENCE [LARGE SCALE GENOMIC DNA]</scope>
    <source>
        <strain evidence="6 7">MCA 4186</strain>
    </source>
</reference>
<evidence type="ECO:0000256" key="2">
    <source>
        <dbReference type="ARBA" id="ARBA00022942"/>
    </source>
</evidence>
<dbReference type="GeneID" id="37269698"/>
<evidence type="ECO:0000313" key="7">
    <source>
        <dbReference type="Proteomes" id="UP000245946"/>
    </source>
</evidence>
<comment type="similarity">
    <text evidence="5">Belongs to the peptidase T1B family.</text>
</comment>
<comment type="subunit">
    <text evidence="5">Component of the proteasome complex.</text>
</comment>
<keyword evidence="2 5" id="KW-0647">Proteasome</keyword>
<dbReference type="STRING" id="58919.A0A316ZF43"/>
<dbReference type="OrthoDB" id="268428at2759"/>
<evidence type="ECO:0000256" key="4">
    <source>
        <dbReference type="ARBA" id="ARBA00026071"/>
    </source>
</evidence>
<dbReference type="Gene3D" id="3.60.20.10">
    <property type="entry name" value="Glutamine Phosphoribosylpyrophosphate, subunit 1, domain 1"/>
    <property type="match status" value="1"/>
</dbReference>
<dbReference type="GO" id="GO:0019774">
    <property type="term" value="C:proteasome core complex, beta-subunit complex"/>
    <property type="evidence" value="ECO:0007669"/>
    <property type="project" value="UniProtKB-ARBA"/>
</dbReference>
<dbReference type="RefSeq" id="XP_025599172.1">
    <property type="nucleotide sequence ID" value="XM_025742154.1"/>
</dbReference>
<keyword evidence="7" id="KW-1185">Reference proteome</keyword>
<dbReference type="InterPro" id="IPR023333">
    <property type="entry name" value="Proteasome_suB-type"/>
</dbReference>
<evidence type="ECO:0000313" key="6">
    <source>
        <dbReference type="EMBL" id="PWN98893.1"/>
    </source>
</evidence>
<dbReference type="GO" id="GO:0005634">
    <property type="term" value="C:nucleus"/>
    <property type="evidence" value="ECO:0007669"/>
    <property type="project" value="UniProtKB-SubCell"/>
</dbReference>
<evidence type="ECO:0000256" key="1">
    <source>
        <dbReference type="ARBA" id="ARBA00022490"/>
    </source>
</evidence>
<organism evidence="6 7">
    <name type="scientific">Tilletiopsis washingtonensis</name>
    <dbReference type="NCBI Taxonomy" id="58919"/>
    <lineage>
        <taxon>Eukaryota</taxon>
        <taxon>Fungi</taxon>
        <taxon>Dikarya</taxon>
        <taxon>Basidiomycota</taxon>
        <taxon>Ustilaginomycotina</taxon>
        <taxon>Exobasidiomycetes</taxon>
        <taxon>Entylomatales</taxon>
        <taxon>Entylomatales incertae sedis</taxon>
        <taxon>Tilletiopsis</taxon>
    </lineage>
</organism>
<dbReference type="PROSITE" id="PS00854">
    <property type="entry name" value="PROTEASOME_BETA_1"/>
    <property type="match status" value="1"/>
</dbReference>
<dbReference type="PROSITE" id="PS51476">
    <property type="entry name" value="PROTEASOME_BETA_2"/>
    <property type="match status" value="1"/>
</dbReference>
<dbReference type="PANTHER" id="PTHR32194:SF2">
    <property type="entry name" value="PROTEASOME SUBUNIT BETA TYPE-1"/>
    <property type="match status" value="1"/>
</dbReference>
<keyword evidence="3 5" id="KW-0539">Nucleus</keyword>
<gene>
    <name evidence="6" type="ORF">FA09DRAFT_329373</name>
</gene>
<comment type="function">
    <text evidence="5">Component of the proteasome, a multicatalytic proteinase complex which is characterized by its ability to cleave peptides with Arg, Phe, Tyr, Leu, and Glu adjacent to the leaving group at neutral or slightly basic pH. The proteasome has an ATP-dependent proteolytic activity.</text>
</comment>
<dbReference type="PANTHER" id="PTHR32194">
    <property type="entry name" value="METALLOPROTEASE TLDD"/>
    <property type="match status" value="1"/>
</dbReference>
<name>A0A316ZF43_9BASI</name>
<dbReference type="InterPro" id="IPR029055">
    <property type="entry name" value="Ntn_hydrolases_N"/>
</dbReference>
<comment type="subunit">
    <text evidence="4">The 26S proteasome consists of a 20S proteasome core and two 19S regulatory subunits. The 20S proteasome core is composed of 28 subunits that are arranged in four stacked rings, resulting in a barrel-shaped structure. The two end rings are each formed by seven alpha subunits, and the two central rings are each formed by seven beta subunits. The catalytic chamber with the active sites is on the inside of the barrel.</text>
</comment>
<evidence type="ECO:0000256" key="5">
    <source>
        <dbReference type="RuleBase" id="RU004203"/>
    </source>
</evidence>
<sequence length="194" mass="21870">MECSFGITGQGYCLIASDSNAARSIVKMKGDEDKMKVLSEHLVMAYSGESGDTLQFSEYVERNLRLYGIRHHVELRPRAAAAWIRNELANSLRTRNAYQVNLLLGGFDMPTSSPALYWVDYLGTSIEVPFAAHGYGAHFTLSTMDRFHRPDMSVQEGIELLKMCIGELKKRFIVDLGTFKVRLVDRDGIKEITL</sequence>
<dbReference type="GO" id="GO:0005737">
    <property type="term" value="C:cytoplasm"/>
    <property type="evidence" value="ECO:0007669"/>
    <property type="project" value="UniProtKB-SubCell"/>
</dbReference>
<dbReference type="InterPro" id="IPR035206">
    <property type="entry name" value="Proteasome_beta2"/>
</dbReference>
<dbReference type="EMBL" id="KZ819290">
    <property type="protein sequence ID" value="PWN98893.1"/>
    <property type="molecule type" value="Genomic_DNA"/>
</dbReference>
<dbReference type="CDD" id="cd03758">
    <property type="entry name" value="proteasome_beta_type_2"/>
    <property type="match status" value="1"/>
</dbReference>
<dbReference type="AlphaFoldDB" id="A0A316ZF43"/>
<dbReference type="FunFam" id="3.60.20.10:FF:000008">
    <property type="entry name" value="Proteasome subunit beta type-4"/>
    <property type="match status" value="1"/>
</dbReference>